<dbReference type="AlphaFoldDB" id="A0A1I0F0M6"/>
<evidence type="ECO:0000313" key="2">
    <source>
        <dbReference type="Proteomes" id="UP000182332"/>
    </source>
</evidence>
<keyword evidence="1" id="KW-0418">Kinase</keyword>
<dbReference type="Proteomes" id="UP000182332">
    <property type="component" value="Unassembled WGS sequence"/>
</dbReference>
<dbReference type="Pfam" id="PF13671">
    <property type="entry name" value="AAA_33"/>
    <property type="match status" value="1"/>
</dbReference>
<dbReference type="InterPro" id="IPR027417">
    <property type="entry name" value="P-loop_NTPase"/>
</dbReference>
<accession>A0A1I0F0M6</accession>
<proteinExistence type="predicted"/>
<reference evidence="1 2" key="1">
    <citation type="submission" date="2016-10" db="EMBL/GenBank/DDBJ databases">
        <authorList>
            <person name="de Groot N.N."/>
        </authorList>
    </citation>
    <scope>NUCLEOTIDE SEQUENCE [LARGE SCALE GENOMIC DNA]</scope>
    <source>
        <strain evidence="1 2">DSM 11363</strain>
    </source>
</reference>
<evidence type="ECO:0000313" key="1">
    <source>
        <dbReference type="EMBL" id="SET51493.1"/>
    </source>
</evidence>
<name>A0A1I0F0M6_9PSED</name>
<sequence length="171" mass="19118">MAQPTLHLLCGKIASGKSTLANALKEEQAAVLLTEDHWLSRLYPDQIHSVADYAKLARLLRDVIGPLVIDMLTAGVNVVLDFPATTPADRQWMRSLADHAQASHSLHVLDVDDEICRARLHLRNKRGEHEFAATDAEFELITSYFRAPDQEEGLDVVVHREFDSSPDKTQP</sequence>
<dbReference type="OrthoDB" id="531205at2"/>
<dbReference type="RefSeq" id="WP_074889885.1">
    <property type="nucleotide sequence ID" value="NZ_FOHW01000015.1"/>
</dbReference>
<dbReference type="SUPFAM" id="SSF52540">
    <property type="entry name" value="P-loop containing nucleoside triphosphate hydrolases"/>
    <property type="match status" value="1"/>
</dbReference>
<dbReference type="EMBL" id="FOHW01000015">
    <property type="protein sequence ID" value="SET51493.1"/>
    <property type="molecule type" value="Genomic_DNA"/>
</dbReference>
<organism evidence="1 2">
    <name type="scientific">Pseudomonas graminis</name>
    <dbReference type="NCBI Taxonomy" id="158627"/>
    <lineage>
        <taxon>Bacteria</taxon>
        <taxon>Pseudomonadati</taxon>
        <taxon>Pseudomonadota</taxon>
        <taxon>Gammaproteobacteria</taxon>
        <taxon>Pseudomonadales</taxon>
        <taxon>Pseudomonadaceae</taxon>
        <taxon>Pseudomonas</taxon>
    </lineage>
</organism>
<protein>
    <submittedName>
        <fullName evidence="1">Predicted kinase</fullName>
    </submittedName>
</protein>
<keyword evidence="1" id="KW-0808">Transferase</keyword>
<dbReference type="GO" id="GO:0016301">
    <property type="term" value="F:kinase activity"/>
    <property type="evidence" value="ECO:0007669"/>
    <property type="project" value="UniProtKB-KW"/>
</dbReference>
<gene>
    <name evidence="1" type="ORF">SAMN05216197_11582</name>
</gene>
<dbReference type="Gene3D" id="3.40.50.300">
    <property type="entry name" value="P-loop containing nucleotide triphosphate hydrolases"/>
    <property type="match status" value="1"/>
</dbReference>